<keyword evidence="13" id="KW-0949">S-adenosyl-L-methionine</keyword>
<accession>A0A4Q0I868</accession>
<dbReference type="PROSITE" id="PS51337">
    <property type="entry name" value="B12_BINDING_NTER"/>
    <property type="match status" value="1"/>
</dbReference>
<dbReference type="Pfam" id="PF00809">
    <property type="entry name" value="Pterin_bind"/>
    <property type="match status" value="1"/>
</dbReference>
<feature type="domain" description="Hcy-binding" evidence="21">
    <location>
        <begin position="3"/>
        <end position="288"/>
    </location>
</feature>
<dbReference type="CDD" id="cd02070">
    <property type="entry name" value="corrinoid_protein_B12-BD"/>
    <property type="match status" value="1"/>
</dbReference>
<dbReference type="OrthoDB" id="9803687at2"/>
<evidence type="ECO:0000256" key="9">
    <source>
        <dbReference type="ARBA" id="ARBA00022603"/>
    </source>
</evidence>
<feature type="binding site" evidence="20">
    <location>
        <position position="274"/>
    </location>
    <ligand>
        <name>Zn(2+)</name>
        <dbReference type="ChEBI" id="CHEBI:29105"/>
    </ligand>
</feature>
<keyword evidence="10" id="KW-0028">Amino-acid biosynthesis</keyword>
<dbReference type="InterPro" id="IPR000489">
    <property type="entry name" value="Pterin-binding_dom"/>
</dbReference>
<dbReference type="GO" id="GO:0031419">
    <property type="term" value="F:cobalamin binding"/>
    <property type="evidence" value="ECO:0007669"/>
    <property type="project" value="UniProtKB-KW"/>
</dbReference>
<comment type="similarity">
    <text evidence="5">Belongs to the vitamin-B12 dependent methionine synthase family.</text>
</comment>
<proteinExistence type="inferred from homology"/>
<evidence type="ECO:0000259" key="23">
    <source>
        <dbReference type="PROSITE" id="PS51332"/>
    </source>
</evidence>
<dbReference type="PANTHER" id="PTHR45833">
    <property type="entry name" value="METHIONINE SYNTHASE"/>
    <property type="match status" value="1"/>
</dbReference>
<dbReference type="InterPro" id="IPR006158">
    <property type="entry name" value="Cobalamin-bd"/>
</dbReference>
<dbReference type="AlphaFoldDB" id="A0A4Q0I868"/>
<dbReference type="GO" id="GO:0050667">
    <property type="term" value="P:homocysteine metabolic process"/>
    <property type="evidence" value="ECO:0007669"/>
    <property type="project" value="TreeGrafter"/>
</dbReference>
<dbReference type="Proteomes" id="UP000289166">
    <property type="component" value="Unassembled WGS sequence"/>
</dbReference>
<keyword evidence="17" id="KW-0170">Cobalt</keyword>
<evidence type="ECO:0000256" key="18">
    <source>
        <dbReference type="ARBA" id="ARBA00025552"/>
    </source>
</evidence>
<dbReference type="NCBIfam" id="NF005719">
    <property type="entry name" value="PRK07535.1"/>
    <property type="match status" value="1"/>
</dbReference>
<dbReference type="SUPFAM" id="SSF82282">
    <property type="entry name" value="Homocysteine S-methyltransferase"/>
    <property type="match status" value="1"/>
</dbReference>
<dbReference type="EC" id="2.1.1.13" evidence="7"/>
<evidence type="ECO:0000256" key="5">
    <source>
        <dbReference type="ARBA" id="ARBA00010398"/>
    </source>
</evidence>
<evidence type="ECO:0000256" key="11">
    <source>
        <dbReference type="ARBA" id="ARBA00022628"/>
    </source>
</evidence>
<dbReference type="InterPro" id="IPR017215">
    <property type="entry name" value="MetH_bac"/>
</dbReference>
<comment type="cofactor">
    <cofactor evidence="2 20">
        <name>Zn(2+)</name>
        <dbReference type="ChEBI" id="CHEBI:29105"/>
    </cofactor>
</comment>
<dbReference type="GO" id="GO:0046872">
    <property type="term" value="F:metal ion binding"/>
    <property type="evidence" value="ECO:0007669"/>
    <property type="project" value="UniProtKB-KW"/>
</dbReference>
<dbReference type="InterPro" id="IPR036594">
    <property type="entry name" value="Meth_synthase_dom"/>
</dbReference>
<dbReference type="InterPro" id="IPR011005">
    <property type="entry name" value="Dihydropteroate_synth-like_sf"/>
</dbReference>
<dbReference type="PROSITE" id="PS50970">
    <property type="entry name" value="HCY"/>
    <property type="match status" value="1"/>
</dbReference>
<evidence type="ECO:0000259" key="21">
    <source>
        <dbReference type="PROSITE" id="PS50970"/>
    </source>
</evidence>
<evidence type="ECO:0000256" key="8">
    <source>
        <dbReference type="ARBA" id="ARBA00013998"/>
    </source>
</evidence>
<dbReference type="RefSeq" id="WP_069193863.1">
    <property type="nucleotide sequence ID" value="NZ_RLII01000002.1"/>
</dbReference>
<name>A0A4Q0I868_9FIRM</name>
<dbReference type="EMBL" id="RLII01000002">
    <property type="protein sequence ID" value="RXE60125.1"/>
    <property type="molecule type" value="Genomic_DNA"/>
</dbReference>
<comment type="catalytic activity">
    <reaction evidence="1">
        <text>(6S)-5-methyl-5,6,7,8-tetrahydrofolate + L-homocysteine = (6S)-5,6,7,8-tetrahydrofolate + L-methionine</text>
        <dbReference type="Rhea" id="RHEA:11172"/>
        <dbReference type="ChEBI" id="CHEBI:18608"/>
        <dbReference type="ChEBI" id="CHEBI:57453"/>
        <dbReference type="ChEBI" id="CHEBI:57844"/>
        <dbReference type="ChEBI" id="CHEBI:58199"/>
        <dbReference type="EC" id="2.1.1.13"/>
    </reaction>
</comment>
<evidence type="ECO:0000256" key="7">
    <source>
        <dbReference type="ARBA" id="ARBA00012032"/>
    </source>
</evidence>
<feature type="domain" description="Pterin-binding" evidence="22">
    <location>
        <begin position="319"/>
        <end position="563"/>
    </location>
</feature>
<keyword evidence="14 20" id="KW-0479">Metal-binding</keyword>
<dbReference type="Pfam" id="PF02310">
    <property type="entry name" value="B12-binding"/>
    <property type="match status" value="1"/>
</dbReference>
<evidence type="ECO:0000259" key="24">
    <source>
        <dbReference type="PROSITE" id="PS51337"/>
    </source>
</evidence>
<dbReference type="Gene3D" id="3.40.50.280">
    <property type="entry name" value="Cobalamin-binding domain"/>
    <property type="match status" value="1"/>
</dbReference>
<keyword evidence="9 20" id="KW-0489">Methyltransferase</keyword>
<evidence type="ECO:0000256" key="13">
    <source>
        <dbReference type="ARBA" id="ARBA00022691"/>
    </source>
</evidence>
<dbReference type="InterPro" id="IPR003759">
    <property type="entry name" value="Cbl-bd_cap"/>
</dbReference>
<dbReference type="GO" id="GO:0032259">
    <property type="term" value="P:methylation"/>
    <property type="evidence" value="ECO:0007669"/>
    <property type="project" value="UniProtKB-KW"/>
</dbReference>
<dbReference type="PANTHER" id="PTHR45833:SF1">
    <property type="entry name" value="METHIONINE SYNTHASE"/>
    <property type="match status" value="1"/>
</dbReference>
<dbReference type="InterPro" id="IPR036589">
    <property type="entry name" value="HCY_dom_sf"/>
</dbReference>
<dbReference type="SUPFAM" id="SSF51717">
    <property type="entry name" value="Dihydropteroate synthetase-like"/>
    <property type="match status" value="1"/>
</dbReference>
<dbReference type="SUPFAM" id="SSF52242">
    <property type="entry name" value="Cobalamin (vitamin B12)-binding domain"/>
    <property type="match status" value="1"/>
</dbReference>
<keyword evidence="12 20" id="KW-0808">Transferase</keyword>
<evidence type="ECO:0000256" key="4">
    <source>
        <dbReference type="ARBA" id="ARBA00005178"/>
    </source>
</evidence>
<evidence type="ECO:0000256" key="3">
    <source>
        <dbReference type="ARBA" id="ARBA00001956"/>
    </source>
</evidence>
<dbReference type="Gene3D" id="1.10.1240.10">
    <property type="entry name" value="Methionine synthase domain"/>
    <property type="match status" value="1"/>
</dbReference>
<dbReference type="UniPathway" id="UPA00051">
    <property type="reaction ID" value="UER00081"/>
</dbReference>
<dbReference type="PROSITE" id="PS51332">
    <property type="entry name" value="B12_BINDING"/>
    <property type="match status" value="1"/>
</dbReference>
<dbReference type="SUPFAM" id="SSF47644">
    <property type="entry name" value="Methionine synthase domain"/>
    <property type="match status" value="1"/>
</dbReference>
<dbReference type="Pfam" id="PF02574">
    <property type="entry name" value="S-methyl_trans"/>
    <property type="match status" value="1"/>
</dbReference>
<evidence type="ECO:0000256" key="10">
    <source>
        <dbReference type="ARBA" id="ARBA00022605"/>
    </source>
</evidence>
<evidence type="ECO:0000256" key="15">
    <source>
        <dbReference type="ARBA" id="ARBA00022833"/>
    </source>
</evidence>
<evidence type="ECO:0000313" key="26">
    <source>
        <dbReference type="Proteomes" id="UP000289166"/>
    </source>
</evidence>
<keyword evidence="11" id="KW-0846">Cobalamin</keyword>
<comment type="cofactor">
    <cofactor evidence="3">
        <name>methylcob(III)alamin</name>
        <dbReference type="ChEBI" id="CHEBI:28115"/>
    </cofactor>
</comment>
<protein>
    <recommendedName>
        <fullName evidence="8">Methionine synthase</fullName>
        <ecNumber evidence="7">2.1.1.13</ecNumber>
    </recommendedName>
    <alternativeName>
        <fullName evidence="19">5-methyltetrahydrofolate--homocysteine methyltransferase</fullName>
    </alternativeName>
</protein>
<dbReference type="InterPro" id="IPR003726">
    <property type="entry name" value="HCY_dom"/>
</dbReference>
<dbReference type="InterPro" id="IPR036724">
    <property type="entry name" value="Cobalamin-bd_sf"/>
</dbReference>
<evidence type="ECO:0000256" key="1">
    <source>
        <dbReference type="ARBA" id="ARBA00001700"/>
    </source>
</evidence>
<sequence length="804" mass="87296">MNKKDFLDFLKQNILVLDGATGTELQKRGMPNGVCPESWAIENPDVIVDIQKDYINAGANAVYTCTFGGNRIKLSEFGLGDKVVEINRKLAQLSRKAVGENGFVGGDLAPTGQFVRPFGDMPFEEAVDIYKEQVKGLLEGGVDFFVIETMMDIQEARAALLAVKESCDLPVCVSMTFDENGRTLTGTDPVSALIILQNLGADVVGCNCSTGPEDMIKIIRSMKPYAKVPLLAKPNAGLPRLIDGKTQFDMESEEFGSYIREFIEAGVNLLGGCCGTSPLYIAQIRKNINGLIPIPPEPKEICAVASARKTVFVDANEPVVVVGERINPSGKKKLQEELRQGMTSLVRQFAIEQVEKGANILDVNVGMPGIDEKETMVKVIELLSSMSDAPLCLDSSSPEVLEAALRIYPGRALINSISAEKVKLEKLLPIAAKYGAAFILLPLNDAGVPKSGKERCHIVEEVFNEALKFGYTKKDIIVDGLVMTVSADQEAALETLNVIEWCTNNFGCGTIVGLSNVSFGMPERAWINSAFLAMAIGYGLTMAILNPSSDTLMSIKMASDVLKAKDKNSKKYIEYFAALVSDKPVIPEKKDTASPVEKIYESVVKGDRENVRKFIDIALKDGIEPSVIVDKHLIPAITHVGDLYDKKEYFLPQLIQSAETMKEAFGILEPLLEKESEGEKNSKVGVVLATVKGDIHDIGKNIVGLMLKNYGFEVYDLGKDVSAEEIVKKVKETKAPIIGLSALMTTTMLEMKEVVNLVRKEGLSAKVMIGGAVVNADYAKEIGADGYSEDAYAAVKLASKLSET</sequence>
<keyword evidence="16" id="KW-0486">Methionine biosynthesis</keyword>
<evidence type="ECO:0000259" key="22">
    <source>
        <dbReference type="PROSITE" id="PS50972"/>
    </source>
</evidence>
<comment type="pathway">
    <text evidence="4">Amino-acid biosynthesis; L-methionine biosynthesis via de novo pathway; L-methionine from L-homocysteine (MetH route): step 1/1.</text>
</comment>
<feature type="binding site" evidence="20">
    <location>
        <position position="208"/>
    </location>
    <ligand>
        <name>Zn(2+)</name>
        <dbReference type="ChEBI" id="CHEBI:29105"/>
    </ligand>
</feature>
<dbReference type="GO" id="GO:0046653">
    <property type="term" value="P:tetrahydrofolate metabolic process"/>
    <property type="evidence" value="ECO:0007669"/>
    <property type="project" value="TreeGrafter"/>
</dbReference>
<evidence type="ECO:0000256" key="6">
    <source>
        <dbReference type="ARBA" id="ARBA00010854"/>
    </source>
</evidence>
<comment type="similarity">
    <text evidence="6">Belongs to the methylamine corrinoid protein family.</text>
</comment>
<evidence type="ECO:0000256" key="17">
    <source>
        <dbReference type="ARBA" id="ARBA00023285"/>
    </source>
</evidence>
<dbReference type="InterPro" id="IPR050554">
    <property type="entry name" value="Met_Synthase/Corrinoid"/>
</dbReference>
<evidence type="ECO:0000313" key="25">
    <source>
        <dbReference type="EMBL" id="RXE60125.1"/>
    </source>
</evidence>
<evidence type="ECO:0000256" key="14">
    <source>
        <dbReference type="ARBA" id="ARBA00022723"/>
    </source>
</evidence>
<dbReference type="Gene3D" id="3.20.20.20">
    <property type="entry name" value="Dihydropteroate synthase-like"/>
    <property type="match status" value="1"/>
</dbReference>
<feature type="domain" description="B12-binding N-terminal" evidence="24">
    <location>
        <begin position="586"/>
        <end position="680"/>
    </location>
</feature>
<keyword evidence="26" id="KW-1185">Reference proteome</keyword>
<feature type="binding site" evidence="20">
    <location>
        <position position="273"/>
    </location>
    <ligand>
        <name>Zn(2+)</name>
        <dbReference type="ChEBI" id="CHEBI:29105"/>
    </ligand>
</feature>
<evidence type="ECO:0000256" key="16">
    <source>
        <dbReference type="ARBA" id="ARBA00023167"/>
    </source>
</evidence>
<evidence type="ECO:0000256" key="20">
    <source>
        <dbReference type="PROSITE-ProRule" id="PRU00333"/>
    </source>
</evidence>
<dbReference type="GO" id="GO:0008705">
    <property type="term" value="F:methionine synthase activity"/>
    <property type="evidence" value="ECO:0007669"/>
    <property type="project" value="UniProtKB-EC"/>
</dbReference>
<organism evidence="25 26">
    <name type="scientific">Acetivibrio mesophilus</name>
    <dbReference type="NCBI Taxonomy" id="2487273"/>
    <lineage>
        <taxon>Bacteria</taxon>
        <taxon>Bacillati</taxon>
        <taxon>Bacillota</taxon>
        <taxon>Clostridia</taxon>
        <taxon>Eubacteriales</taxon>
        <taxon>Oscillospiraceae</taxon>
        <taxon>Acetivibrio</taxon>
    </lineage>
</organism>
<dbReference type="Pfam" id="PF02607">
    <property type="entry name" value="B12-binding_2"/>
    <property type="match status" value="1"/>
</dbReference>
<comment type="function">
    <text evidence="18">Catalyzes the transfer of a methyl group from methyl-cobalamin to homocysteine, yielding enzyme-bound cob(I)alamin and methionine. Subsequently, remethylates the cofactor using methyltetrahydrofolate.</text>
</comment>
<dbReference type="SMART" id="SM01018">
    <property type="entry name" value="B12-binding_2"/>
    <property type="match status" value="1"/>
</dbReference>
<reference evidence="26" key="1">
    <citation type="submission" date="2018-11" db="EMBL/GenBank/DDBJ databases">
        <title>Genome sequencing of a novel mesophilic and cellulolytic organism within the genus Hungateiclostridium.</title>
        <authorList>
            <person name="Rettenmaier R."/>
            <person name="Liebl W."/>
            <person name="Zverlov V."/>
        </authorList>
    </citation>
    <scope>NUCLEOTIDE SEQUENCE [LARGE SCALE GENOMIC DNA]</scope>
    <source>
        <strain evidence="26">N2K1</strain>
    </source>
</reference>
<feature type="domain" description="B12-binding" evidence="23">
    <location>
        <begin position="683"/>
        <end position="804"/>
    </location>
</feature>
<dbReference type="PROSITE" id="PS50972">
    <property type="entry name" value="PTERIN_BINDING"/>
    <property type="match status" value="1"/>
</dbReference>
<dbReference type="GO" id="GO:0005829">
    <property type="term" value="C:cytosol"/>
    <property type="evidence" value="ECO:0007669"/>
    <property type="project" value="TreeGrafter"/>
</dbReference>
<keyword evidence="15 20" id="KW-0862">Zinc</keyword>
<dbReference type="PIRSF" id="PIRSF037472">
    <property type="entry name" value="DHPS_mtfrase"/>
    <property type="match status" value="1"/>
</dbReference>
<evidence type="ECO:0000256" key="12">
    <source>
        <dbReference type="ARBA" id="ARBA00022679"/>
    </source>
</evidence>
<gene>
    <name evidence="25" type="ORF">EFD62_02525</name>
</gene>
<evidence type="ECO:0000256" key="2">
    <source>
        <dbReference type="ARBA" id="ARBA00001947"/>
    </source>
</evidence>
<evidence type="ECO:0000256" key="19">
    <source>
        <dbReference type="ARBA" id="ARBA00031040"/>
    </source>
</evidence>
<dbReference type="FunFam" id="3.40.50.280:FF:000003">
    <property type="entry name" value="Dimethylamine methyltransferase corrinoid protein"/>
    <property type="match status" value="1"/>
</dbReference>
<dbReference type="Gene3D" id="3.20.20.330">
    <property type="entry name" value="Homocysteine-binding-like domain"/>
    <property type="match status" value="1"/>
</dbReference>
<comment type="caution">
    <text evidence="25">The sequence shown here is derived from an EMBL/GenBank/DDBJ whole genome shotgun (WGS) entry which is preliminary data.</text>
</comment>